<dbReference type="EMBL" id="JADJMS010000013">
    <property type="protein sequence ID" value="MBK7414893.1"/>
    <property type="molecule type" value="Genomic_DNA"/>
</dbReference>
<dbReference type="InterPro" id="IPR012127">
    <property type="entry name" value="Cyt_c_prime"/>
</dbReference>
<dbReference type="PROSITE" id="PS51257">
    <property type="entry name" value="PROKAR_LIPOPROTEIN"/>
    <property type="match status" value="1"/>
</dbReference>
<evidence type="ECO:0000256" key="5">
    <source>
        <dbReference type="ARBA" id="ARBA00023004"/>
    </source>
</evidence>
<dbReference type="SUPFAM" id="SSF47175">
    <property type="entry name" value="Cytochromes"/>
    <property type="match status" value="1"/>
</dbReference>
<sequence length="147" mass="16710">MLRSPLLLLALPILLTACGEPEDTRPGQPVAHRRAAFKEILKNFEPMGLQLRNQRYDEKQFLVLANNLNKAKEAPWSHFAPDTNYPPSKAKAVVWSEPEKFETSRQSFFKAAEALAVAAESRDQKQITIAYEALHDTCRTCHKSFKE</sequence>
<dbReference type="InterPro" id="IPR002321">
    <property type="entry name" value="Cyt_c_II"/>
</dbReference>
<dbReference type="GO" id="GO:0009055">
    <property type="term" value="F:electron transfer activity"/>
    <property type="evidence" value="ECO:0007669"/>
    <property type="project" value="InterPro"/>
</dbReference>
<dbReference type="GO" id="GO:0022900">
    <property type="term" value="P:electron transport chain"/>
    <property type="evidence" value="ECO:0007669"/>
    <property type="project" value="InterPro"/>
</dbReference>
<evidence type="ECO:0000256" key="7">
    <source>
        <dbReference type="PIRSR" id="PIRSR000027-2"/>
    </source>
</evidence>
<gene>
    <name evidence="8" type="ORF">IPJ38_06980</name>
</gene>
<comment type="PTM">
    <text evidence="7">Binds 1 heme group per subunit.</text>
</comment>
<keyword evidence="4" id="KW-0249">Electron transport</keyword>
<feature type="binding site" description="covalent" evidence="7">
    <location>
        <position position="138"/>
    </location>
    <ligand>
        <name>heme c</name>
        <dbReference type="ChEBI" id="CHEBI:61717"/>
    </ligand>
</feature>
<name>A0A935JW29_9RHOO</name>
<dbReference type="GO" id="GO:0042597">
    <property type="term" value="C:periplasmic space"/>
    <property type="evidence" value="ECO:0007669"/>
    <property type="project" value="InterPro"/>
</dbReference>
<dbReference type="InterPro" id="IPR010980">
    <property type="entry name" value="Cyt_c/b562"/>
</dbReference>
<feature type="binding site" description="axial binding residue" evidence="6">
    <location>
        <position position="142"/>
    </location>
    <ligand>
        <name>heme c</name>
        <dbReference type="ChEBI" id="CHEBI:61717"/>
    </ligand>
    <ligandPart>
        <name>Fe</name>
        <dbReference type="ChEBI" id="CHEBI:18248"/>
    </ligandPart>
</feature>
<dbReference type="Pfam" id="PF01322">
    <property type="entry name" value="Cytochrom_C_2"/>
    <property type="match status" value="1"/>
</dbReference>
<evidence type="ECO:0000256" key="2">
    <source>
        <dbReference type="ARBA" id="ARBA00022617"/>
    </source>
</evidence>
<dbReference type="AlphaFoldDB" id="A0A935JW29"/>
<dbReference type="Gene3D" id="1.20.120.10">
    <property type="entry name" value="Cytochrome c/b562"/>
    <property type="match status" value="1"/>
</dbReference>
<organism evidence="8 9">
    <name type="scientific">Candidatus Dechloromonas phosphorivorans</name>
    <dbReference type="NCBI Taxonomy" id="2899244"/>
    <lineage>
        <taxon>Bacteria</taxon>
        <taxon>Pseudomonadati</taxon>
        <taxon>Pseudomonadota</taxon>
        <taxon>Betaproteobacteria</taxon>
        <taxon>Rhodocyclales</taxon>
        <taxon>Azonexaceae</taxon>
        <taxon>Dechloromonas</taxon>
    </lineage>
</organism>
<proteinExistence type="predicted"/>
<keyword evidence="3 6" id="KW-0479">Metal-binding</keyword>
<dbReference type="GO" id="GO:0005506">
    <property type="term" value="F:iron ion binding"/>
    <property type="evidence" value="ECO:0007669"/>
    <property type="project" value="InterPro"/>
</dbReference>
<evidence type="ECO:0000313" key="8">
    <source>
        <dbReference type="EMBL" id="MBK7414893.1"/>
    </source>
</evidence>
<evidence type="ECO:0000256" key="1">
    <source>
        <dbReference type="ARBA" id="ARBA00022448"/>
    </source>
</evidence>
<evidence type="ECO:0000256" key="6">
    <source>
        <dbReference type="PIRSR" id="PIRSR000027-1"/>
    </source>
</evidence>
<comment type="caution">
    <text evidence="8">The sequence shown here is derived from an EMBL/GenBank/DDBJ whole genome shotgun (WGS) entry which is preliminary data.</text>
</comment>
<dbReference type="PROSITE" id="PS51009">
    <property type="entry name" value="CYTCII"/>
    <property type="match status" value="1"/>
</dbReference>
<dbReference type="PIRSF" id="PIRSF000027">
    <property type="entry name" value="Cytc_c_prime"/>
    <property type="match status" value="1"/>
</dbReference>
<accession>A0A935JW29</accession>
<feature type="binding site" description="covalent" evidence="7">
    <location>
        <position position="141"/>
    </location>
    <ligand>
        <name>heme c</name>
        <dbReference type="ChEBI" id="CHEBI:61717"/>
    </ligand>
</feature>
<keyword evidence="5 6" id="KW-0408">Iron</keyword>
<dbReference type="Proteomes" id="UP000739411">
    <property type="component" value="Unassembled WGS sequence"/>
</dbReference>
<dbReference type="GO" id="GO:0020037">
    <property type="term" value="F:heme binding"/>
    <property type="evidence" value="ECO:0007669"/>
    <property type="project" value="InterPro"/>
</dbReference>
<evidence type="ECO:0000313" key="9">
    <source>
        <dbReference type="Proteomes" id="UP000739411"/>
    </source>
</evidence>
<reference evidence="8 9" key="1">
    <citation type="submission" date="2020-10" db="EMBL/GenBank/DDBJ databases">
        <title>Connecting structure to function with the recovery of over 1000 high-quality activated sludge metagenome-assembled genomes encoding full-length rRNA genes using long-read sequencing.</title>
        <authorList>
            <person name="Singleton C.M."/>
            <person name="Petriglieri F."/>
            <person name="Kristensen J.M."/>
            <person name="Kirkegaard R.H."/>
            <person name="Michaelsen T.Y."/>
            <person name="Andersen M.H."/>
            <person name="Karst S.M."/>
            <person name="Dueholm M.S."/>
            <person name="Nielsen P.H."/>
            <person name="Albertsen M."/>
        </authorList>
    </citation>
    <scope>NUCLEOTIDE SEQUENCE [LARGE SCALE GENOMIC DNA]</scope>
    <source>
        <strain evidence="8">EsbW_18-Q3-R4-48_BATAC.463</strain>
    </source>
</reference>
<protein>
    <submittedName>
        <fullName evidence="8">Cytochrome c</fullName>
    </submittedName>
</protein>
<evidence type="ECO:0000256" key="4">
    <source>
        <dbReference type="ARBA" id="ARBA00022982"/>
    </source>
</evidence>
<keyword evidence="1" id="KW-0813">Transport</keyword>
<keyword evidence="2 7" id="KW-0349">Heme</keyword>
<evidence type="ECO:0000256" key="3">
    <source>
        <dbReference type="ARBA" id="ARBA00022723"/>
    </source>
</evidence>